<dbReference type="OrthoDB" id="128867at2759"/>
<keyword evidence="2" id="KW-0677">Repeat</keyword>
<name>A0A7I4YBA4_HAECO</name>
<dbReference type="Gene3D" id="2.130.10.10">
    <property type="entry name" value="YVTN repeat-like/Quinoprotein amine dehydrogenase"/>
    <property type="match status" value="1"/>
</dbReference>
<evidence type="ECO:0000313" key="4">
    <source>
        <dbReference type="Proteomes" id="UP000025227"/>
    </source>
</evidence>
<feature type="region of interest" description="Disordered" evidence="3">
    <location>
        <begin position="1"/>
        <end position="50"/>
    </location>
</feature>
<evidence type="ECO:0000256" key="2">
    <source>
        <dbReference type="ARBA" id="ARBA00022737"/>
    </source>
</evidence>
<feature type="compositionally biased region" description="Polar residues" evidence="3">
    <location>
        <begin position="21"/>
        <end position="48"/>
    </location>
</feature>
<evidence type="ECO:0000256" key="1">
    <source>
        <dbReference type="ARBA" id="ARBA00022574"/>
    </source>
</evidence>
<keyword evidence="1" id="KW-0853">WD repeat</keyword>
<dbReference type="InterPro" id="IPR036322">
    <property type="entry name" value="WD40_repeat_dom_sf"/>
</dbReference>
<dbReference type="InterPro" id="IPR052254">
    <property type="entry name" value="CUL4-DDB1_E3_ligase_receptor"/>
</dbReference>
<protein>
    <submittedName>
        <fullName evidence="5">WD40 repeat domain containing protein</fullName>
    </submittedName>
</protein>
<dbReference type="GO" id="GO:0080008">
    <property type="term" value="C:Cul4-RING E3 ubiquitin ligase complex"/>
    <property type="evidence" value="ECO:0007669"/>
    <property type="project" value="TreeGrafter"/>
</dbReference>
<evidence type="ECO:0000256" key="3">
    <source>
        <dbReference type="SAM" id="MobiDB-lite"/>
    </source>
</evidence>
<keyword evidence="4" id="KW-1185">Reference proteome</keyword>
<dbReference type="AlphaFoldDB" id="A0A7I4YBA4"/>
<dbReference type="SUPFAM" id="SSF50978">
    <property type="entry name" value="WD40 repeat-like"/>
    <property type="match status" value="1"/>
</dbReference>
<organism evidence="4 5">
    <name type="scientific">Haemonchus contortus</name>
    <name type="common">Barber pole worm</name>
    <dbReference type="NCBI Taxonomy" id="6289"/>
    <lineage>
        <taxon>Eukaryota</taxon>
        <taxon>Metazoa</taxon>
        <taxon>Ecdysozoa</taxon>
        <taxon>Nematoda</taxon>
        <taxon>Chromadorea</taxon>
        <taxon>Rhabditida</taxon>
        <taxon>Rhabditina</taxon>
        <taxon>Rhabditomorpha</taxon>
        <taxon>Strongyloidea</taxon>
        <taxon>Trichostrongylidae</taxon>
        <taxon>Haemonchus</taxon>
    </lineage>
</organism>
<dbReference type="OMA" id="TRIWSFH"/>
<dbReference type="PANTHER" id="PTHR44472:SF1">
    <property type="entry name" value="DDB1 AND CUL4 ASSOCIATED FACTOR 4"/>
    <property type="match status" value="1"/>
</dbReference>
<dbReference type="Proteomes" id="UP000025227">
    <property type="component" value="Unplaced"/>
</dbReference>
<reference evidence="5" key="1">
    <citation type="submission" date="2020-12" db="UniProtKB">
        <authorList>
            <consortium name="WormBaseParasite"/>
        </authorList>
    </citation>
    <scope>IDENTIFICATION</scope>
    <source>
        <strain evidence="5">MHco3</strain>
    </source>
</reference>
<evidence type="ECO:0000313" key="5">
    <source>
        <dbReference type="WBParaSite" id="HCON_00076330-00001"/>
    </source>
</evidence>
<dbReference type="Pfam" id="PF23761">
    <property type="entry name" value="Beta-prop_DCAF4"/>
    <property type="match status" value="1"/>
</dbReference>
<sequence length="610" mass="68122">MNSGGRVGLNASSSREDQPRSRNASTRRTCFNSQDGGLGIPTSSTVRGNGNRRRWAYRQEPQLQVTHIACPQYNSNHTIRRQNFSINGRETGHKRRRGRRSRNHTEVHDVIMGDEFAVVEERNPLDETYPYFPGFVFDPTTRKHFRIAPDNSGINNYTQKGIARSRRERERCEQLALGRSQESISGRIRSTIPTITTVSDRSLGVRRFNHVIRNVYESRLLRIGSTPNAVQETPLGSSGEHVKGCQFLELVGGCDDSKVMGCWAIGDGSRNSRKAAKFACLRAHFNDNLARKAAESVDDFKLRNTFGTSCNTLGLEFVLDGETVDVAQPVLVDMAMAPVDSDVTCVLYVTAESRVTGQGISSVCNVVLQPMSALCSDDDDFEVRNSPIYNIQWSVESSAIYSCAWNSYKTRIALGMEESAKITDVITEKSFTISSRRRNVISQHFAPDGNLIYMGLRDSDVILSDLRMKSHHVTGSLKGSRSSGWIRQLRLSYPQCVLIENFRGELKLYDQRRTDRELMSFKGHRNTHFRLPCAVDCQENFVFAVGSDGCTRGWSLASGDLLCAVPCPRPVDDRTDFPRVVYSSAWGGRAGSSALVLAVGDSLRIHHLEL</sequence>
<dbReference type="PANTHER" id="PTHR44472">
    <property type="entry name" value="DDB1- AND CUL4-ASSOCIATED FACTOR 4-RELATED"/>
    <property type="match status" value="1"/>
</dbReference>
<dbReference type="WBParaSite" id="HCON_00076330-00001">
    <property type="protein sequence ID" value="HCON_00076330-00001"/>
    <property type="gene ID" value="HCON_00076330"/>
</dbReference>
<accession>A0A7I4YBA4</accession>
<proteinExistence type="predicted"/>
<dbReference type="InterPro" id="IPR015943">
    <property type="entry name" value="WD40/YVTN_repeat-like_dom_sf"/>
</dbReference>